<dbReference type="EMBL" id="LNZH02000180">
    <property type="protein sequence ID" value="OCB88317.1"/>
    <property type="molecule type" value="Genomic_DNA"/>
</dbReference>
<proteinExistence type="inferred from homology"/>
<dbReference type="GO" id="GO:0016151">
    <property type="term" value="F:nickel cation binding"/>
    <property type="evidence" value="ECO:0007669"/>
    <property type="project" value="InterPro"/>
</dbReference>
<evidence type="ECO:0000313" key="3">
    <source>
        <dbReference type="EMBL" id="OCB88317.1"/>
    </source>
</evidence>
<gene>
    <name evidence="3" type="ORF">A7U60_g4519</name>
</gene>
<evidence type="ECO:0000256" key="2">
    <source>
        <dbReference type="ARBA" id="ARBA00023186"/>
    </source>
</evidence>
<dbReference type="HAMAP" id="MF_01384">
    <property type="entry name" value="UreD"/>
    <property type="match status" value="1"/>
</dbReference>
<comment type="similarity">
    <text evidence="1">Belongs to the UreD family.</text>
</comment>
<dbReference type="PANTHER" id="PTHR33643:SF1">
    <property type="entry name" value="UREASE ACCESSORY PROTEIN D"/>
    <property type="match status" value="1"/>
</dbReference>
<keyword evidence="2" id="KW-0143">Chaperone</keyword>
<name>A0A9Q5HYF0_SANBA</name>
<accession>A0A9Q5HYF0</accession>
<comment type="caution">
    <text evidence="3">The sequence shown here is derived from an EMBL/GenBank/DDBJ whole genome shotgun (WGS) entry which is preliminary data.</text>
</comment>
<dbReference type="Proteomes" id="UP000757232">
    <property type="component" value="Unassembled WGS sequence"/>
</dbReference>
<dbReference type="InterPro" id="IPR002669">
    <property type="entry name" value="UreD"/>
</dbReference>
<evidence type="ECO:0000256" key="1">
    <source>
        <dbReference type="ARBA" id="ARBA00007177"/>
    </source>
</evidence>
<reference evidence="3" key="1">
    <citation type="submission" date="2016-06" db="EMBL/GenBank/DDBJ databases">
        <title>Draft Genome sequence of the fungus Inonotus baumii.</title>
        <authorList>
            <person name="Zhu H."/>
            <person name="Lin W."/>
        </authorList>
    </citation>
    <scope>NUCLEOTIDE SEQUENCE</scope>
    <source>
        <strain evidence="3">821</strain>
    </source>
</reference>
<protein>
    <submittedName>
        <fullName evidence="3">UreD-domain-containing protein</fullName>
    </submittedName>
</protein>
<sequence>MITDSHRPDYNANVAGSGRIELALHGRHAVFSQLSYCYPLKLLSPRINVPFVAIAYILTYGGGLVSGDRIDLQVEVAFGASLLLLTQGSTKVFKHRPGVRLSKTAESVEDVFGRSTVQRLDVHVRQDGLLLLLPEPVTCFTAAAYNQMQNFHLEEDASAVLLDWVTSGRMSRGEEWRFSRYYSVNEIWLAKKRVARDVLLLDEDVSSTRSLKDRMGIYSCYATLIICGPKLRAVVKTIYAIYREISVYQQASPPDLIWSTNRIENGCVVRVAATETEKVKSWIKEHLSGLADLVGAEVFGKALI</sequence>
<dbReference type="OrthoDB" id="5550464at2759"/>
<evidence type="ECO:0000313" key="4">
    <source>
        <dbReference type="Proteomes" id="UP000757232"/>
    </source>
</evidence>
<keyword evidence="4" id="KW-1185">Reference proteome</keyword>
<dbReference type="PANTHER" id="PTHR33643">
    <property type="entry name" value="UREASE ACCESSORY PROTEIN D"/>
    <property type="match status" value="1"/>
</dbReference>
<dbReference type="Pfam" id="PF01774">
    <property type="entry name" value="UreD"/>
    <property type="match status" value="1"/>
</dbReference>
<dbReference type="AlphaFoldDB" id="A0A9Q5HYF0"/>
<organism evidence="3 4">
    <name type="scientific">Sanghuangporus baumii</name>
    <name type="common">Phellinus baumii</name>
    <dbReference type="NCBI Taxonomy" id="108892"/>
    <lineage>
        <taxon>Eukaryota</taxon>
        <taxon>Fungi</taxon>
        <taxon>Dikarya</taxon>
        <taxon>Basidiomycota</taxon>
        <taxon>Agaricomycotina</taxon>
        <taxon>Agaricomycetes</taxon>
        <taxon>Hymenochaetales</taxon>
        <taxon>Hymenochaetaceae</taxon>
        <taxon>Sanghuangporus</taxon>
    </lineage>
</organism>